<keyword evidence="9" id="KW-1185">Reference proteome</keyword>
<reference evidence="8" key="1">
    <citation type="submission" date="2017-07" db="EMBL/GenBank/DDBJ databases">
        <title>Taro Niue Genome Assembly and Annotation.</title>
        <authorList>
            <person name="Atibalentja N."/>
            <person name="Keating K."/>
            <person name="Fields C.J."/>
        </authorList>
    </citation>
    <scope>NUCLEOTIDE SEQUENCE</scope>
    <source>
        <strain evidence="8">Niue_2</strain>
        <tissue evidence="8">Leaf</tissue>
    </source>
</reference>
<dbReference type="PROSITE" id="PS50090">
    <property type="entry name" value="MYB_LIKE"/>
    <property type="match status" value="2"/>
</dbReference>
<proteinExistence type="predicted"/>
<evidence type="ECO:0000256" key="4">
    <source>
        <dbReference type="ARBA" id="ARBA00023163"/>
    </source>
</evidence>
<sequence length="600" mass="66405">MMDIGEQYGLSDLRHLISQPFPAHRNLPPPHQPHYGLFLVGAAAADQVDEVALSPPPNPIHESPPPPGPPPASLQHQQVGMDFFPGFAEESDGGCPPAAATGVGVGGSGGTSGVGGGGGYSQSHGRWPRQETLTLLEIRSRLDTKFKEAAQKAPLWDEVSRIMAEEHGYHRNGKKCREKLENLYKYYKKTKEGKAGRHDGKHYRFFRQLEALYGENSNIPAADMNNVAEYPAAFQLLAQSSQLETLQAFKHYENLSFSSSSAFDGSSSEGDDDGRKDEAEVARVVGTTGDPDPAGETRHGGVGRVKRGRASWKAKMREFVDLQLKRFMAVQEAWLERMLATLEHKEQERMSREEEWRKQEAARFEQEHKFWAKERAWIEARDAALIEALEKLSGGARGWKAPTPEDMMSMDGAGEDSDNRNHDNDSEALEGTANNRRWPEAEVTCLIQLRTGMEGRFQEGGCPKNALWEEISARMGAVGYERSAKRCKEKWENINKYFRRTKKCHKKRKENSRTCPYYKHLDSLYYSQQGSEVDVDHRGNGAEVAAAAVVGAPADEVVTPSDSNVDAAVAAHEACFPFLFDGEGLWEANAAMGGGGPGQQ</sequence>
<accession>A0A843WXQ0</accession>
<dbReference type="Gene3D" id="1.10.10.60">
    <property type="entry name" value="Homeodomain-like"/>
    <property type="match status" value="2"/>
</dbReference>
<feature type="region of interest" description="Disordered" evidence="6">
    <location>
        <begin position="397"/>
        <end position="434"/>
    </location>
</feature>
<dbReference type="PANTHER" id="PTHR21654:SF107">
    <property type="entry name" value="TRIHELIX TRANSCRIPTION FACTOR PTL-LIKE"/>
    <property type="match status" value="1"/>
</dbReference>
<dbReference type="CDD" id="cd12203">
    <property type="entry name" value="GT1"/>
    <property type="match status" value="2"/>
</dbReference>
<dbReference type="OrthoDB" id="1919525at2759"/>
<dbReference type="FunFam" id="1.10.10.60:FF:000342">
    <property type="entry name" value="trihelix transcription factor PTL-like"/>
    <property type="match status" value="1"/>
</dbReference>
<evidence type="ECO:0000256" key="3">
    <source>
        <dbReference type="ARBA" id="ARBA00023125"/>
    </source>
</evidence>
<gene>
    <name evidence="8" type="ORF">Taro_041598</name>
</gene>
<feature type="region of interest" description="Disordered" evidence="6">
    <location>
        <begin position="51"/>
        <end position="77"/>
    </location>
</feature>
<name>A0A843WXQ0_COLES</name>
<protein>
    <recommendedName>
        <fullName evidence="7">Myb-like domain-containing protein</fullName>
    </recommendedName>
</protein>
<evidence type="ECO:0000313" key="9">
    <source>
        <dbReference type="Proteomes" id="UP000652761"/>
    </source>
</evidence>
<dbReference type="GO" id="GO:0005634">
    <property type="term" value="C:nucleus"/>
    <property type="evidence" value="ECO:0007669"/>
    <property type="project" value="UniProtKB-SubCell"/>
</dbReference>
<comment type="subcellular location">
    <subcellularLocation>
        <location evidence="1">Nucleus</location>
    </subcellularLocation>
</comment>
<dbReference type="GO" id="GO:0006355">
    <property type="term" value="P:regulation of DNA-templated transcription"/>
    <property type="evidence" value="ECO:0007669"/>
    <property type="project" value="UniProtKB-ARBA"/>
</dbReference>
<evidence type="ECO:0000259" key="7">
    <source>
        <dbReference type="PROSITE" id="PS50090"/>
    </source>
</evidence>
<dbReference type="GO" id="GO:0003677">
    <property type="term" value="F:DNA binding"/>
    <property type="evidence" value="ECO:0007669"/>
    <property type="project" value="UniProtKB-KW"/>
</dbReference>
<keyword evidence="3" id="KW-0238">DNA-binding</keyword>
<feature type="region of interest" description="Disordered" evidence="6">
    <location>
        <begin position="285"/>
        <end position="306"/>
    </location>
</feature>
<dbReference type="FunFam" id="1.10.10.60:FF:000092">
    <property type="entry name" value="Trihelix transcription factor GT-2"/>
    <property type="match status" value="1"/>
</dbReference>
<dbReference type="InterPro" id="IPR001005">
    <property type="entry name" value="SANT/Myb"/>
</dbReference>
<evidence type="ECO:0000256" key="2">
    <source>
        <dbReference type="ARBA" id="ARBA00023015"/>
    </source>
</evidence>
<dbReference type="PANTHER" id="PTHR21654">
    <property type="entry name" value="FI21293P1"/>
    <property type="match status" value="1"/>
</dbReference>
<dbReference type="EMBL" id="NMUH01004196">
    <property type="protein sequence ID" value="MQM08744.1"/>
    <property type="molecule type" value="Genomic_DNA"/>
</dbReference>
<evidence type="ECO:0000256" key="6">
    <source>
        <dbReference type="SAM" id="MobiDB-lite"/>
    </source>
</evidence>
<keyword evidence="4" id="KW-0804">Transcription</keyword>
<dbReference type="Pfam" id="PF13837">
    <property type="entry name" value="Myb_DNA-bind_4"/>
    <property type="match status" value="2"/>
</dbReference>
<evidence type="ECO:0000313" key="8">
    <source>
        <dbReference type="EMBL" id="MQM08744.1"/>
    </source>
</evidence>
<feature type="compositionally biased region" description="Pro residues" evidence="6">
    <location>
        <begin position="54"/>
        <end position="72"/>
    </location>
</feature>
<dbReference type="InterPro" id="IPR044822">
    <property type="entry name" value="Myb_DNA-bind_4"/>
</dbReference>
<dbReference type="AlphaFoldDB" id="A0A843WXQ0"/>
<dbReference type="Proteomes" id="UP000652761">
    <property type="component" value="Unassembled WGS sequence"/>
</dbReference>
<comment type="caution">
    <text evidence="8">The sequence shown here is derived from an EMBL/GenBank/DDBJ whole genome shotgun (WGS) entry which is preliminary data.</text>
</comment>
<feature type="domain" description="Myb-like" evidence="7">
    <location>
        <begin position="430"/>
        <end position="495"/>
    </location>
</feature>
<evidence type="ECO:0000256" key="1">
    <source>
        <dbReference type="ARBA" id="ARBA00004123"/>
    </source>
</evidence>
<keyword evidence="2" id="KW-0805">Transcription regulation</keyword>
<feature type="domain" description="Myb-like" evidence="7">
    <location>
        <begin position="125"/>
        <end position="184"/>
    </location>
</feature>
<organism evidence="8 9">
    <name type="scientific">Colocasia esculenta</name>
    <name type="common">Wild taro</name>
    <name type="synonym">Arum esculentum</name>
    <dbReference type="NCBI Taxonomy" id="4460"/>
    <lineage>
        <taxon>Eukaryota</taxon>
        <taxon>Viridiplantae</taxon>
        <taxon>Streptophyta</taxon>
        <taxon>Embryophyta</taxon>
        <taxon>Tracheophyta</taxon>
        <taxon>Spermatophyta</taxon>
        <taxon>Magnoliopsida</taxon>
        <taxon>Liliopsida</taxon>
        <taxon>Araceae</taxon>
        <taxon>Aroideae</taxon>
        <taxon>Colocasieae</taxon>
        <taxon>Colocasia</taxon>
    </lineage>
</organism>
<dbReference type="SMART" id="SM00717">
    <property type="entry name" value="SANT"/>
    <property type="match status" value="2"/>
</dbReference>
<evidence type="ECO:0000256" key="5">
    <source>
        <dbReference type="ARBA" id="ARBA00023242"/>
    </source>
</evidence>
<keyword evidence="5" id="KW-0539">Nucleus</keyword>